<evidence type="ECO:0000256" key="5">
    <source>
        <dbReference type="SAM" id="MobiDB-lite"/>
    </source>
</evidence>
<accession>A0A427XYA6</accession>
<dbReference type="CDD" id="cd17546">
    <property type="entry name" value="REC_hyHK_CKI1_RcsC-like"/>
    <property type="match status" value="1"/>
</dbReference>
<keyword evidence="8" id="KW-1185">Reference proteome</keyword>
<dbReference type="GO" id="GO:0003700">
    <property type="term" value="F:DNA-binding transcription factor activity"/>
    <property type="evidence" value="ECO:0007669"/>
    <property type="project" value="InterPro"/>
</dbReference>
<evidence type="ECO:0000256" key="4">
    <source>
        <dbReference type="PROSITE-ProRule" id="PRU00169"/>
    </source>
</evidence>
<dbReference type="GO" id="GO:0000160">
    <property type="term" value="P:phosphorelay signal transduction system"/>
    <property type="evidence" value="ECO:0007669"/>
    <property type="project" value="InterPro"/>
</dbReference>
<feature type="domain" description="Response regulatory" evidence="6">
    <location>
        <begin position="692"/>
        <end position="806"/>
    </location>
</feature>
<evidence type="ECO:0000313" key="8">
    <source>
        <dbReference type="Proteomes" id="UP000279259"/>
    </source>
</evidence>
<comment type="subcellular location">
    <subcellularLocation>
        <location evidence="1">Nucleus</location>
    </subcellularLocation>
</comment>
<name>A0A427XYA6_9TREE</name>
<feature type="region of interest" description="Disordered" evidence="5">
    <location>
        <begin position="494"/>
        <end position="514"/>
    </location>
</feature>
<dbReference type="OrthoDB" id="60033at2759"/>
<dbReference type="SUPFAM" id="SSF46785">
    <property type="entry name" value="Winged helix' DNA-binding domain"/>
    <property type="match status" value="1"/>
</dbReference>
<dbReference type="GO" id="GO:0005634">
    <property type="term" value="C:nucleus"/>
    <property type="evidence" value="ECO:0007669"/>
    <property type="project" value="UniProtKB-SubCell"/>
</dbReference>
<organism evidence="7 8">
    <name type="scientific">Saitozyma podzolica</name>
    <dbReference type="NCBI Taxonomy" id="1890683"/>
    <lineage>
        <taxon>Eukaryota</taxon>
        <taxon>Fungi</taxon>
        <taxon>Dikarya</taxon>
        <taxon>Basidiomycota</taxon>
        <taxon>Agaricomycotina</taxon>
        <taxon>Tremellomycetes</taxon>
        <taxon>Tremellales</taxon>
        <taxon>Trimorphomycetaceae</taxon>
        <taxon>Saitozyma</taxon>
    </lineage>
</organism>
<sequence length="995" mass="106254">MPPPSIPSQQQYDANLYSFPREQNGWPTTSSDAEGAVAGYFLGGPSRTGGDPYQPYAPPQRSSPIDPSVARQTLGRPQSGRWSSVYPSAATRALQPPGARSDNRGVGGGAQVKMEDLVSQARSRQGPVGKPSASPGGLINMPLNMPGPGQPDRKPQKAEMPQSGTELPGSGAGSAGGTSTAGGDGVAAGGASGGTSVPSEFIKKLYKMLEKGSATCGKGRAAAGGHGKEEDVKRGWVGWGRGGTSFVVWDINGFTTKGLPQTFRHSNFSSFVRQLNKYGFSKIKHVDEDTGQIKANIWEFQHPNFQAGGKAALCAIKRNAVAPKKGPTQADTEKSPSGARTGGALAAEDSMRLVELENRVLGLEDRCARTMDKLRELRIREASATLLFREMIGILAATERAPGPSMGANDELSARMMELYQLYDQLIQPNPNYYHMQGATPSQPMYTAQRPGMAKSLQGGAAYFSSQFDGSGSRTSGEVLPPAWPKIPRQGQAVGSGIGCQVGRDISGSTRGGVGDMMEDIIELPETQQMRYNGEPIGMNTMFFETPAWLTEGTTATLPVYHCKSSHVTTERLMVEALAGQAVGQFDEMQNPRDTGPTQTTTFDSMTSIASSRSQNRNGGFSTAGSNAAMAGPPGLAMPSIQQSLFGAMIYPPEASGSTSRDLADREGRNPVENVQLRRSTTIRPHWNKAPRILVADDQLVYRQLLSKFLEEFECITETVDNGQDATDKMNRTKYDLVLMDIFFGPSIDGRKATRIVRFDKLTPIISMTSHAQPQEVNSYLQSGMNDVLVKPFTKHSLFGILGKHLINLEAIQPSAEVPRSLGLSPLPNQDIVDAGAIEAAQLINKDGLRNRPAAMDWSDEAYQLVFQVSVGMEESADADDSLQRLLATGISPDASAMQANDKSINDAQLPGGGGGSVSGAQIQVLPSGSSSLYNAPIHRLPTHQQGHLGHQQSQPQTAGSATAMGTNVLFGDNSGFTRTRVGVKRALEAAEDSW</sequence>
<dbReference type="Proteomes" id="UP000279259">
    <property type="component" value="Unassembled WGS sequence"/>
</dbReference>
<dbReference type="SUPFAM" id="SSF52172">
    <property type="entry name" value="CheY-like"/>
    <property type="match status" value="1"/>
</dbReference>
<keyword evidence="3" id="KW-0539">Nucleus</keyword>
<feature type="region of interest" description="Disordered" evidence="5">
    <location>
        <begin position="1"/>
        <end position="194"/>
    </location>
</feature>
<dbReference type="Gene3D" id="3.40.50.2300">
    <property type="match status" value="1"/>
</dbReference>
<dbReference type="InterPro" id="IPR001789">
    <property type="entry name" value="Sig_transdc_resp-reg_receiver"/>
</dbReference>
<dbReference type="GO" id="GO:0043565">
    <property type="term" value="F:sequence-specific DNA binding"/>
    <property type="evidence" value="ECO:0007669"/>
    <property type="project" value="InterPro"/>
</dbReference>
<dbReference type="PROSITE" id="PS50110">
    <property type="entry name" value="RESPONSE_REGULATORY"/>
    <property type="match status" value="1"/>
</dbReference>
<feature type="region of interest" description="Disordered" evidence="5">
    <location>
        <begin position="323"/>
        <end position="344"/>
    </location>
</feature>
<dbReference type="InterPro" id="IPR036388">
    <property type="entry name" value="WH-like_DNA-bd_sf"/>
</dbReference>
<dbReference type="Pfam" id="PF00072">
    <property type="entry name" value="Response_reg"/>
    <property type="match status" value="1"/>
</dbReference>
<dbReference type="PANTHER" id="PTHR10015">
    <property type="entry name" value="HEAT SHOCK TRANSCRIPTION FACTOR"/>
    <property type="match status" value="1"/>
</dbReference>
<evidence type="ECO:0000256" key="3">
    <source>
        <dbReference type="ARBA" id="ARBA00023242"/>
    </source>
</evidence>
<gene>
    <name evidence="7" type="primary">SKN7_2</name>
    <name evidence="7" type="ORF">EHS25_005599</name>
</gene>
<dbReference type="InterPro" id="IPR011006">
    <property type="entry name" value="CheY-like_superfamily"/>
</dbReference>
<keyword evidence="2" id="KW-0238">DNA-binding</keyword>
<comment type="caution">
    <text evidence="7">The sequence shown here is derived from an EMBL/GenBank/DDBJ whole genome shotgun (WGS) entry which is preliminary data.</text>
</comment>
<evidence type="ECO:0000256" key="2">
    <source>
        <dbReference type="ARBA" id="ARBA00023125"/>
    </source>
</evidence>
<proteinExistence type="predicted"/>
<dbReference type="InterPro" id="IPR000232">
    <property type="entry name" value="HSF_DNA-bd"/>
</dbReference>
<keyword evidence="7" id="KW-0808">Transferase</keyword>
<dbReference type="AlphaFoldDB" id="A0A427XYA6"/>
<dbReference type="PANTHER" id="PTHR10015:SF361">
    <property type="entry name" value="TRANSCRIPTION FACTOR SKN7"/>
    <property type="match status" value="1"/>
</dbReference>
<dbReference type="FunFam" id="1.10.10.10:FF:000935">
    <property type="entry name" value="Osomolarity two-component system, response regulator SKN7"/>
    <property type="match status" value="1"/>
</dbReference>
<evidence type="ECO:0000256" key="1">
    <source>
        <dbReference type="ARBA" id="ARBA00004123"/>
    </source>
</evidence>
<feature type="compositionally biased region" description="Gly residues" evidence="5">
    <location>
        <begin position="170"/>
        <end position="193"/>
    </location>
</feature>
<dbReference type="PRINTS" id="PR00056">
    <property type="entry name" value="HSFDOMAIN"/>
</dbReference>
<feature type="modified residue" description="4-aspartylphosphate" evidence="4">
    <location>
        <position position="741"/>
    </location>
</feature>
<dbReference type="SMART" id="SM00448">
    <property type="entry name" value="REC"/>
    <property type="match status" value="1"/>
</dbReference>
<evidence type="ECO:0000313" key="7">
    <source>
        <dbReference type="EMBL" id="RSH83695.1"/>
    </source>
</evidence>
<dbReference type="Gene3D" id="1.10.10.10">
    <property type="entry name" value="Winged helix-like DNA-binding domain superfamily/Winged helix DNA-binding domain"/>
    <property type="match status" value="1"/>
</dbReference>
<dbReference type="InterPro" id="IPR036390">
    <property type="entry name" value="WH_DNA-bd_sf"/>
</dbReference>
<evidence type="ECO:0000259" key="6">
    <source>
        <dbReference type="PROSITE" id="PS50110"/>
    </source>
</evidence>
<reference evidence="7 8" key="1">
    <citation type="submission" date="2018-11" db="EMBL/GenBank/DDBJ databases">
        <title>Genome sequence of Saitozyma podzolica DSM 27192.</title>
        <authorList>
            <person name="Aliyu H."/>
            <person name="Gorte O."/>
            <person name="Ochsenreither K."/>
        </authorList>
    </citation>
    <scope>NUCLEOTIDE SEQUENCE [LARGE SCALE GENOMIC DNA]</scope>
    <source>
        <strain evidence="7 8">DSM 27192</strain>
    </source>
</reference>
<keyword evidence="7" id="KW-0418">Kinase</keyword>
<dbReference type="SMART" id="SM00415">
    <property type="entry name" value="HSF"/>
    <property type="match status" value="1"/>
</dbReference>
<protein>
    <submittedName>
        <fullName evidence="7">Kinase-regulated stress-responsive transcription factor skn7</fullName>
    </submittedName>
</protein>
<keyword evidence="4" id="KW-0597">Phosphoprotein</keyword>
<dbReference type="STRING" id="1890683.A0A427XYA6"/>
<dbReference type="GO" id="GO:0016301">
    <property type="term" value="F:kinase activity"/>
    <property type="evidence" value="ECO:0007669"/>
    <property type="project" value="UniProtKB-KW"/>
</dbReference>
<dbReference type="Pfam" id="PF00447">
    <property type="entry name" value="HSF_DNA-bind"/>
    <property type="match status" value="1"/>
</dbReference>
<dbReference type="EMBL" id="RSCD01000024">
    <property type="protein sequence ID" value="RSH83695.1"/>
    <property type="molecule type" value="Genomic_DNA"/>
</dbReference>